<dbReference type="InterPro" id="IPR014284">
    <property type="entry name" value="RNA_pol_sigma-70_dom"/>
</dbReference>
<sequence length="181" mass="19521">MVGTAAGAAGTAVVAARLAAGDERALAECHAALAPALRRYLRRKVPPDLVDDVIQSVLMELWRCRERFQQGRSFEAWALTIARRRAIDHLRARPPAALPLAAAAERPAARGAGELAEGVALRQDVRRALAALPDAQREAIVLAYYEDLTQREIAQRLGAPLGTIKARTARGLHRLSVLLAA</sequence>
<dbReference type="CDD" id="cd06171">
    <property type="entry name" value="Sigma70_r4"/>
    <property type="match status" value="1"/>
</dbReference>
<dbReference type="InterPro" id="IPR013249">
    <property type="entry name" value="RNA_pol_sigma70_r4_t2"/>
</dbReference>
<dbReference type="InterPro" id="IPR036388">
    <property type="entry name" value="WH-like_DNA-bd_sf"/>
</dbReference>
<dbReference type="NCBIfam" id="TIGR02937">
    <property type="entry name" value="sigma70-ECF"/>
    <property type="match status" value="1"/>
</dbReference>
<dbReference type="PANTHER" id="PTHR43133:SF62">
    <property type="entry name" value="RNA POLYMERASE SIGMA FACTOR SIGZ"/>
    <property type="match status" value="1"/>
</dbReference>
<evidence type="ECO:0000256" key="1">
    <source>
        <dbReference type="ARBA" id="ARBA00010641"/>
    </source>
</evidence>
<dbReference type="Pfam" id="PF04542">
    <property type="entry name" value="Sigma70_r2"/>
    <property type="match status" value="1"/>
</dbReference>
<evidence type="ECO:0000256" key="3">
    <source>
        <dbReference type="ARBA" id="ARBA00023082"/>
    </source>
</evidence>
<evidence type="ECO:0000313" key="8">
    <source>
        <dbReference type="Proteomes" id="UP000774570"/>
    </source>
</evidence>
<dbReference type="Proteomes" id="UP000774570">
    <property type="component" value="Unassembled WGS sequence"/>
</dbReference>
<organism evidence="7 8">
    <name type="scientific">Actinomadura parmotrematis</name>
    <dbReference type="NCBI Taxonomy" id="2864039"/>
    <lineage>
        <taxon>Bacteria</taxon>
        <taxon>Bacillati</taxon>
        <taxon>Actinomycetota</taxon>
        <taxon>Actinomycetes</taxon>
        <taxon>Streptosporangiales</taxon>
        <taxon>Thermomonosporaceae</taxon>
        <taxon>Actinomadura</taxon>
    </lineage>
</organism>
<protein>
    <submittedName>
        <fullName evidence="7">RNA polymerase sigma factor</fullName>
    </submittedName>
</protein>
<proteinExistence type="inferred from homology"/>
<dbReference type="SUPFAM" id="SSF88946">
    <property type="entry name" value="Sigma2 domain of RNA polymerase sigma factors"/>
    <property type="match status" value="1"/>
</dbReference>
<name>A0ABS7FLV7_9ACTN</name>
<dbReference type="SUPFAM" id="SSF88659">
    <property type="entry name" value="Sigma3 and sigma4 domains of RNA polymerase sigma factors"/>
    <property type="match status" value="1"/>
</dbReference>
<evidence type="ECO:0000259" key="5">
    <source>
        <dbReference type="Pfam" id="PF04542"/>
    </source>
</evidence>
<dbReference type="InterPro" id="IPR013325">
    <property type="entry name" value="RNA_pol_sigma_r2"/>
</dbReference>
<dbReference type="PANTHER" id="PTHR43133">
    <property type="entry name" value="RNA POLYMERASE ECF-TYPE SIGMA FACTO"/>
    <property type="match status" value="1"/>
</dbReference>
<keyword evidence="4" id="KW-0804">Transcription</keyword>
<dbReference type="Pfam" id="PF08281">
    <property type="entry name" value="Sigma70_r4_2"/>
    <property type="match status" value="1"/>
</dbReference>
<keyword evidence="2" id="KW-0805">Transcription regulation</keyword>
<dbReference type="Gene3D" id="1.10.10.10">
    <property type="entry name" value="Winged helix-like DNA-binding domain superfamily/Winged helix DNA-binding domain"/>
    <property type="match status" value="1"/>
</dbReference>
<dbReference type="EMBL" id="JAIBOA010000002">
    <property type="protein sequence ID" value="MBW8481367.1"/>
    <property type="molecule type" value="Genomic_DNA"/>
</dbReference>
<reference evidence="7 8" key="1">
    <citation type="submission" date="2021-07" db="EMBL/GenBank/DDBJ databases">
        <title>Actinomadura sp. PM05-2 isolated from lichen.</title>
        <authorList>
            <person name="Somphong A."/>
            <person name="Phongsopitanun W."/>
            <person name="Tanasupawat S."/>
            <person name="Peongsungnone V."/>
        </authorList>
    </citation>
    <scope>NUCLEOTIDE SEQUENCE [LARGE SCALE GENOMIC DNA]</scope>
    <source>
        <strain evidence="7 8">PM05-2</strain>
    </source>
</reference>
<gene>
    <name evidence="7" type="ORF">K1Y72_03215</name>
</gene>
<keyword evidence="3" id="KW-0731">Sigma factor</keyword>
<evidence type="ECO:0000259" key="6">
    <source>
        <dbReference type="Pfam" id="PF08281"/>
    </source>
</evidence>
<feature type="domain" description="RNA polymerase sigma-70 region 2" evidence="5">
    <location>
        <begin position="32"/>
        <end position="93"/>
    </location>
</feature>
<evidence type="ECO:0000256" key="2">
    <source>
        <dbReference type="ARBA" id="ARBA00023015"/>
    </source>
</evidence>
<accession>A0ABS7FLV7</accession>
<feature type="domain" description="RNA polymerase sigma factor 70 region 4 type 2" evidence="6">
    <location>
        <begin position="123"/>
        <end position="175"/>
    </location>
</feature>
<dbReference type="InterPro" id="IPR013324">
    <property type="entry name" value="RNA_pol_sigma_r3/r4-like"/>
</dbReference>
<keyword evidence="8" id="KW-1185">Reference proteome</keyword>
<comment type="similarity">
    <text evidence="1">Belongs to the sigma-70 factor family. ECF subfamily.</text>
</comment>
<dbReference type="Gene3D" id="1.10.1740.10">
    <property type="match status" value="1"/>
</dbReference>
<evidence type="ECO:0000256" key="4">
    <source>
        <dbReference type="ARBA" id="ARBA00023163"/>
    </source>
</evidence>
<evidence type="ECO:0000313" key="7">
    <source>
        <dbReference type="EMBL" id="MBW8481367.1"/>
    </source>
</evidence>
<dbReference type="InterPro" id="IPR007627">
    <property type="entry name" value="RNA_pol_sigma70_r2"/>
</dbReference>
<dbReference type="InterPro" id="IPR039425">
    <property type="entry name" value="RNA_pol_sigma-70-like"/>
</dbReference>
<comment type="caution">
    <text evidence="7">The sequence shown here is derived from an EMBL/GenBank/DDBJ whole genome shotgun (WGS) entry which is preliminary data.</text>
</comment>